<comment type="caution">
    <text evidence="1">The sequence shown here is derived from an EMBL/GenBank/DDBJ whole genome shotgun (WGS) entry which is preliminary data.</text>
</comment>
<name>A0A9P4KEL4_9PLEO</name>
<sequence>MAFLKLPGELRNKIYAYLLFPSQEKLLIAFANKYRALAESCFQSPVFRLNRQIRAEAIAFLCANKQIHFQNAISALNFLRLVGEGGISNFKRISLTIDVFQSQLFLETGQYEFLQLLRKARNLKHFHLQVDVWKWGYGDEEPEAFASKAMDFVDSLEGGKLTWAVAPREGITAPISLVFGLRSILGEENMLRKRRNYHVED</sequence>
<dbReference type="InterPro" id="IPR038883">
    <property type="entry name" value="AN11006-like"/>
</dbReference>
<organism evidence="1 2">
    <name type="scientific">Lojkania enalia</name>
    <dbReference type="NCBI Taxonomy" id="147567"/>
    <lineage>
        <taxon>Eukaryota</taxon>
        <taxon>Fungi</taxon>
        <taxon>Dikarya</taxon>
        <taxon>Ascomycota</taxon>
        <taxon>Pezizomycotina</taxon>
        <taxon>Dothideomycetes</taxon>
        <taxon>Pleosporomycetidae</taxon>
        <taxon>Pleosporales</taxon>
        <taxon>Pleosporales incertae sedis</taxon>
        <taxon>Lojkania</taxon>
    </lineage>
</organism>
<dbReference type="EMBL" id="ML986599">
    <property type="protein sequence ID" value="KAF2266268.1"/>
    <property type="molecule type" value="Genomic_DNA"/>
</dbReference>
<reference evidence="2" key="1">
    <citation type="journal article" date="2020" name="Stud. Mycol.">
        <title>101 Dothideomycetes genomes: A test case for predicting lifestyles and emergence of pathogens.</title>
        <authorList>
            <person name="Haridas S."/>
            <person name="Albert R."/>
            <person name="Binder M."/>
            <person name="Bloem J."/>
            <person name="LaButti K."/>
            <person name="Salamov A."/>
            <person name="Andreopoulos B."/>
            <person name="Baker S."/>
            <person name="Barry K."/>
            <person name="Bills G."/>
            <person name="Bluhm B."/>
            <person name="Cannon C."/>
            <person name="Castanera R."/>
            <person name="Culley D."/>
            <person name="Daum C."/>
            <person name="Ezra D."/>
            <person name="Gonzalez J."/>
            <person name="Henrissat B."/>
            <person name="Kuo A."/>
            <person name="Liang C."/>
            <person name="Lipzen A."/>
            <person name="Lutzoni F."/>
            <person name="Magnuson J."/>
            <person name="Mondo S."/>
            <person name="Nolan M."/>
            <person name="Ohm R."/>
            <person name="Pangilinan J."/>
            <person name="Park H.-J."/>
            <person name="Ramirez L."/>
            <person name="Alfaro M."/>
            <person name="Sun H."/>
            <person name="Tritt A."/>
            <person name="Yoshinaga Y."/>
            <person name="Zwiers L.-H."/>
            <person name="Turgeon B."/>
            <person name="Goodwin S."/>
            <person name="Spatafora J."/>
            <person name="Crous P."/>
            <person name="Grigoriev I."/>
        </authorList>
    </citation>
    <scope>NUCLEOTIDE SEQUENCE [LARGE SCALE GENOMIC DNA]</scope>
    <source>
        <strain evidence="2">CBS 304.66</strain>
    </source>
</reference>
<dbReference type="OrthoDB" id="62952at2759"/>
<dbReference type="PANTHER" id="PTHR42085:SF1">
    <property type="entry name" value="F-BOX DOMAIN-CONTAINING PROTEIN"/>
    <property type="match status" value="1"/>
</dbReference>
<dbReference type="PANTHER" id="PTHR42085">
    <property type="entry name" value="F-BOX DOMAIN-CONTAINING PROTEIN"/>
    <property type="match status" value="1"/>
</dbReference>
<protein>
    <recommendedName>
        <fullName evidence="3">F-box domain-containing protein</fullName>
    </recommendedName>
</protein>
<evidence type="ECO:0008006" key="3">
    <source>
        <dbReference type="Google" id="ProtNLM"/>
    </source>
</evidence>
<accession>A0A9P4KEL4</accession>
<dbReference type="Proteomes" id="UP000800093">
    <property type="component" value="Unassembled WGS sequence"/>
</dbReference>
<proteinExistence type="predicted"/>
<gene>
    <name evidence="1" type="ORF">CC78DRAFT_152761</name>
</gene>
<evidence type="ECO:0000313" key="1">
    <source>
        <dbReference type="EMBL" id="KAF2266268.1"/>
    </source>
</evidence>
<dbReference type="AlphaFoldDB" id="A0A9P4KEL4"/>
<evidence type="ECO:0000313" key="2">
    <source>
        <dbReference type="Proteomes" id="UP000800093"/>
    </source>
</evidence>
<keyword evidence="2" id="KW-1185">Reference proteome</keyword>